<dbReference type="Pfam" id="PF14368">
    <property type="entry name" value="LTP_2"/>
    <property type="match status" value="1"/>
</dbReference>
<reference evidence="3 4" key="1">
    <citation type="submission" date="2024-04" db="EMBL/GenBank/DDBJ databases">
        <authorList>
            <person name="Fracassetti M."/>
        </authorList>
    </citation>
    <scope>NUCLEOTIDE SEQUENCE [LARGE SCALE GENOMIC DNA]</scope>
</reference>
<dbReference type="GO" id="GO:0009627">
    <property type="term" value="P:systemic acquired resistance"/>
    <property type="evidence" value="ECO:0007669"/>
    <property type="project" value="InterPro"/>
</dbReference>
<keyword evidence="1" id="KW-0732">Signal</keyword>
<dbReference type="InterPro" id="IPR044741">
    <property type="entry name" value="NsLTP-like"/>
</dbReference>
<dbReference type="InterPro" id="IPR036312">
    <property type="entry name" value="Bifun_inhib/LTP/seed_sf"/>
</dbReference>
<feature type="domain" description="Bifunctional inhibitor/plant lipid transfer protein/seed storage helical" evidence="2">
    <location>
        <begin position="43"/>
        <end position="113"/>
    </location>
</feature>
<feature type="chain" id="PRO_5043830650" description="Bifunctional inhibitor/plant lipid transfer protein/seed storage helical domain-containing protein" evidence="1">
    <location>
        <begin position="25"/>
        <end position="116"/>
    </location>
</feature>
<dbReference type="EMBL" id="OZ034813">
    <property type="protein sequence ID" value="CAL1354054.1"/>
    <property type="molecule type" value="Genomic_DNA"/>
</dbReference>
<dbReference type="PANTHER" id="PTHR33122:SF43">
    <property type="entry name" value="BIFUNCTIONAL INHIBITOR_PLANT LIPID TRANSFER PROTEIN_SEED STORAGE HELICAL DOMAIN-CONTAINING PROTEIN"/>
    <property type="match status" value="1"/>
</dbReference>
<dbReference type="CDD" id="cd04660">
    <property type="entry name" value="nsLTP_like"/>
    <property type="match status" value="1"/>
</dbReference>
<dbReference type="AlphaFoldDB" id="A0AAV2CC27"/>
<protein>
    <recommendedName>
        <fullName evidence="2">Bifunctional inhibitor/plant lipid transfer protein/seed storage helical domain-containing protein</fullName>
    </recommendedName>
</protein>
<name>A0AAV2CC27_9ROSI</name>
<evidence type="ECO:0000313" key="3">
    <source>
        <dbReference type="EMBL" id="CAL1354054.1"/>
    </source>
</evidence>
<gene>
    <name evidence="3" type="ORF">LTRI10_LOCUS1907</name>
</gene>
<evidence type="ECO:0000256" key="1">
    <source>
        <dbReference type="SAM" id="SignalP"/>
    </source>
</evidence>
<feature type="signal peptide" evidence="1">
    <location>
        <begin position="1"/>
        <end position="24"/>
    </location>
</feature>
<dbReference type="PANTHER" id="PTHR33122">
    <property type="entry name" value="LIPID BINDING PROTEIN-RELATED"/>
    <property type="match status" value="1"/>
</dbReference>
<accession>A0AAV2CC27</accession>
<dbReference type="GO" id="GO:0005504">
    <property type="term" value="F:fatty acid binding"/>
    <property type="evidence" value="ECO:0007669"/>
    <property type="project" value="InterPro"/>
</dbReference>
<sequence>MADLKALALFFVLVVVLALPAATAIDGGSGGGSSAAVRLNSDCRVDPSQLIICRPAVTGESPPRPTYDCCKMIKRANLPCLCMFKDFLPAFGIDPARALALPEKCGLKTPPECKSP</sequence>
<dbReference type="SMART" id="SM00499">
    <property type="entry name" value="AAI"/>
    <property type="match status" value="1"/>
</dbReference>
<dbReference type="InterPro" id="IPR039265">
    <property type="entry name" value="DIR1-like"/>
</dbReference>
<evidence type="ECO:0000313" key="4">
    <source>
        <dbReference type="Proteomes" id="UP001497516"/>
    </source>
</evidence>
<organism evidence="3 4">
    <name type="scientific">Linum trigynum</name>
    <dbReference type="NCBI Taxonomy" id="586398"/>
    <lineage>
        <taxon>Eukaryota</taxon>
        <taxon>Viridiplantae</taxon>
        <taxon>Streptophyta</taxon>
        <taxon>Embryophyta</taxon>
        <taxon>Tracheophyta</taxon>
        <taxon>Spermatophyta</taxon>
        <taxon>Magnoliopsida</taxon>
        <taxon>eudicotyledons</taxon>
        <taxon>Gunneridae</taxon>
        <taxon>Pentapetalae</taxon>
        <taxon>rosids</taxon>
        <taxon>fabids</taxon>
        <taxon>Malpighiales</taxon>
        <taxon>Linaceae</taxon>
        <taxon>Linum</taxon>
    </lineage>
</organism>
<dbReference type="Proteomes" id="UP001497516">
    <property type="component" value="Chromosome 1"/>
</dbReference>
<keyword evidence="4" id="KW-1185">Reference proteome</keyword>
<dbReference type="SUPFAM" id="SSF47699">
    <property type="entry name" value="Bifunctional inhibitor/lipid-transfer protein/seed storage 2S albumin"/>
    <property type="match status" value="1"/>
</dbReference>
<proteinExistence type="predicted"/>
<evidence type="ECO:0000259" key="2">
    <source>
        <dbReference type="SMART" id="SM00499"/>
    </source>
</evidence>
<dbReference type="Gene3D" id="1.10.110.10">
    <property type="entry name" value="Plant lipid-transfer and hydrophobic proteins"/>
    <property type="match status" value="1"/>
</dbReference>
<dbReference type="InterPro" id="IPR016140">
    <property type="entry name" value="Bifunc_inhib/LTP/seed_store"/>
</dbReference>